<sequence>MKARVMKLFARLLILLCCTQMAKAADVDTVSIYSQKMHRAYNCVVITPSTYKSGTQRYPVVYLLHGAGGDYANWVTKVPAIKELVDTYQCMVVCPDGAVTSWYFDSPVDSSVRFESYVSTEIPAYIDQHYQTMPEPHYRAITGLSMGGHGALFLAIRHPEVFGAAGSISGGVDLRPFPKNWDIAKRLGPPGTAGANWTDYTVIKQVEKLKPGALSIIIDCGVKDFFIDVNRDLHKKLLLAGIDHDYTERPGEHNWDYWANSIQYQLLFFHRFFQ</sequence>
<evidence type="ECO:0000313" key="2">
    <source>
        <dbReference type="EMBL" id="NLR82018.1"/>
    </source>
</evidence>
<dbReference type="PANTHER" id="PTHR48098:SF1">
    <property type="entry name" value="DIACYLGLYCEROL ACYLTRANSFERASE_MYCOLYLTRANSFERASE AG85A"/>
    <property type="match status" value="1"/>
</dbReference>
<protein>
    <submittedName>
        <fullName evidence="2">Esterase family protein</fullName>
    </submittedName>
</protein>
<evidence type="ECO:0000313" key="3">
    <source>
        <dbReference type="Proteomes" id="UP000552864"/>
    </source>
</evidence>
<dbReference type="InterPro" id="IPR050583">
    <property type="entry name" value="Mycobacterial_A85_antigen"/>
</dbReference>
<comment type="caution">
    <text evidence="2">The sequence shown here is derived from an EMBL/GenBank/DDBJ whole genome shotgun (WGS) entry which is preliminary data.</text>
</comment>
<accession>A0A847SUQ6</accession>
<keyword evidence="1" id="KW-0732">Signal</keyword>
<gene>
    <name evidence="2" type="ORF">HGH91_25590</name>
</gene>
<feature type="signal peptide" evidence="1">
    <location>
        <begin position="1"/>
        <end position="24"/>
    </location>
</feature>
<name>A0A847SUQ6_9BACT</name>
<feature type="chain" id="PRO_5032592167" evidence="1">
    <location>
        <begin position="25"/>
        <end position="274"/>
    </location>
</feature>
<organism evidence="2 3">
    <name type="scientific">Chitinophaga eiseniae</name>
    <dbReference type="NCBI Taxonomy" id="634771"/>
    <lineage>
        <taxon>Bacteria</taxon>
        <taxon>Pseudomonadati</taxon>
        <taxon>Bacteroidota</taxon>
        <taxon>Chitinophagia</taxon>
        <taxon>Chitinophagales</taxon>
        <taxon>Chitinophagaceae</taxon>
        <taxon>Chitinophaga</taxon>
    </lineage>
</organism>
<dbReference type="SUPFAM" id="SSF53474">
    <property type="entry name" value="alpha/beta-Hydrolases"/>
    <property type="match status" value="1"/>
</dbReference>
<reference evidence="2 3" key="1">
    <citation type="submission" date="2020-04" db="EMBL/GenBank/DDBJ databases">
        <authorList>
            <person name="Yin C."/>
        </authorList>
    </citation>
    <scope>NUCLEOTIDE SEQUENCE [LARGE SCALE GENOMIC DNA]</scope>
    <source>
        <strain evidence="2 3">Ak56</strain>
    </source>
</reference>
<proteinExistence type="predicted"/>
<dbReference type="InterPro" id="IPR000801">
    <property type="entry name" value="Esterase-like"/>
</dbReference>
<dbReference type="Proteomes" id="UP000552864">
    <property type="component" value="Unassembled WGS sequence"/>
</dbReference>
<dbReference type="Pfam" id="PF00756">
    <property type="entry name" value="Esterase"/>
    <property type="match status" value="1"/>
</dbReference>
<dbReference type="InterPro" id="IPR029058">
    <property type="entry name" value="AB_hydrolase_fold"/>
</dbReference>
<dbReference type="PANTHER" id="PTHR48098">
    <property type="entry name" value="ENTEROCHELIN ESTERASE-RELATED"/>
    <property type="match status" value="1"/>
</dbReference>
<dbReference type="GO" id="GO:0016747">
    <property type="term" value="F:acyltransferase activity, transferring groups other than amino-acyl groups"/>
    <property type="evidence" value="ECO:0007669"/>
    <property type="project" value="TreeGrafter"/>
</dbReference>
<dbReference type="Gene3D" id="3.40.50.1820">
    <property type="entry name" value="alpha/beta hydrolase"/>
    <property type="match status" value="1"/>
</dbReference>
<evidence type="ECO:0000256" key="1">
    <source>
        <dbReference type="SAM" id="SignalP"/>
    </source>
</evidence>
<dbReference type="EMBL" id="JABAHZ010000007">
    <property type="protein sequence ID" value="NLR82018.1"/>
    <property type="molecule type" value="Genomic_DNA"/>
</dbReference>
<keyword evidence="3" id="KW-1185">Reference proteome</keyword>
<dbReference type="AlphaFoldDB" id="A0A847SUQ6"/>